<reference evidence="1 2" key="1">
    <citation type="submission" date="2016-11" db="EMBL/GenBank/DDBJ databases">
        <authorList>
            <person name="Jaros S."/>
            <person name="Januszkiewicz K."/>
            <person name="Wedrychowicz H."/>
        </authorList>
    </citation>
    <scope>NUCLEOTIDE SEQUENCE [LARGE SCALE GENOMIC DNA]</scope>
    <source>
        <strain evidence="1 2">DSM 14214</strain>
    </source>
</reference>
<sequence>MEQAAAKTKAGQAIPAGTFSMKLGKTTYVVGVHFSQTAKDTLEDKMKRLMKDDVKSSNF</sequence>
<name>A0A1M6MNB8_9FIRM</name>
<evidence type="ECO:0000313" key="2">
    <source>
        <dbReference type="Proteomes" id="UP000183975"/>
    </source>
</evidence>
<dbReference type="Pfam" id="PF14202">
    <property type="entry name" value="TnpW"/>
    <property type="match status" value="1"/>
</dbReference>
<accession>A0A1M6MNB8</accession>
<organism evidence="1 2">
    <name type="scientific">Anaerotignum lactatifermentans DSM 14214</name>
    <dbReference type="NCBI Taxonomy" id="1121323"/>
    <lineage>
        <taxon>Bacteria</taxon>
        <taxon>Bacillati</taxon>
        <taxon>Bacillota</taxon>
        <taxon>Clostridia</taxon>
        <taxon>Lachnospirales</taxon>
        <taxon>Anaerotignaceae</taxon>
        <taxon>Anaerotignum</taxon>
    </lineage>
</organism>
<gene>
    <name evidence="1" type="ORF">SAMN02745138_00640</name>
</gene>
<dbReference type="AlphaFoldDB" id="A0A1M6MNB8"/>
<dbReference type="InterPro" id="IPR026990">
    <property type="entry name" value="TnpW"/>
</dbReference>
<proteinExistence type="predicted"/>
<dbReference type="Proteomes" id="UP000183975">
    <property type="component" value="Unassembled WGS sequence"/>
</dbReference>
<keyword evidence="2" id="KW-1185">Reference proteome</keyword>
<protein>
    <submittedName>
        <fullName evidence="1">Transposon-encoded protein TnpW</fullName>
    </submittedName>
</protein>
<dbReference type="EMBL" id="FRAH01000007">
    <property type="protein sequence ID" value="SHJ84934.1"/>
    <property type="molecule type" value="Genomic_DNA"/>
</dbReference>
<dbReference type="RefSeq" id="WP_242949188.1">
    <property type="nucleotide sequence ID" value="NZ_FRAH01000007.1"/>
</dbReference>
<evidence type="ECO:0000313" key="1">
    <source>
        <dbReference type="EMBL" id="SHJ84934.1"/>
    </source>
</evidence>